<evidence type="ECO:0000259" key="11">
    <source>
        <dbReference type="PROSITE" id="PS50936"/>
    </source>
</evidence>
<feature type="binding site" evidence="10">
    <location>
        <position position="260"/>
    </location>
    <ligand>
        <name>Zn(2+)</name>
        <dbReference type="ChEBI" id="CHEBI:29105"/>
    </ligand>
</feature>
<dbReference type="HAMAP" id="MF_01820">
    <property type="entry name" value="GTPase_RsgA"/>
    <property type="match status" value="1"/>
</dbReference>
<feature type="binding site" evidence="10">
    <location>
        <begin position="165"/>
        <end position="173"/>
    </location>
    <ligand>
        <name>GTP</name>
        <dbReference type="ChEBI" id="CHEBI:37565"/>
    </ligand>
</feature>
<feature type="binding site" evidence="10">
    <location>
        <position position="252"/>
    </location>
    <ligand>
        <name>Zn(2+)</name>
        <dbReference type="ChEBI" id="CHEBI:29105"/>
    </ligand>
</feature>
<dbReference type="InterPro" id="IPR004881">
    <property type="entry name" value="Ribosome_biogen_GTPase_RsgA"/>
</dbReference>
<reference evidence="13" key="1">
    <citation type="submission" date="2020-10" db="EMBL/GenBank/DDBJ databases">
        <authorList>
            <person name="Gilroy R."/>
        </authorList>
    </citation>
    <scope>NUCLEOTIDE SEQUENCE</scope>
    <source>
        <strain evidence="13">ChiBcec2-4451</strain>
    </source>
</reference>
<keyword evidence="7 10" id="KW-0862">Zinc</keyword>
<accession>A0A9D1NTV5</accession>
<dbReference type="Gene3D" id="1.10.40.50">
    <property type="entry name" value="Probable gtpase engc, domain 3"/>
    <property type="match status" value="1"/>
</dbReference>
<dbReference type="GO" id="GO:0046872">
    <property type="term" value="F:metal ion binding"/>
    <property type="evidence" value="ECO:0007669"/>
    <property type="project" value="UniProtKB-KW"/>
</dbReference>
<feature type="binding site" evidence="10">
    <location>
        <begin position="114"/>
        <end position="117"/>
    </location>
    <ligand>
        <name>GTP</name>
        <dbReference type="ChEBI" id="CHEBI:37565"/>
    </ligand>
</feature>
<dbReference type="Pfam" id="PF16745">
    <property type="entry name" value="RsgA_N"/>
    <property type="match status" value="1"/>
</dbReference>
<feature type="binding site" evidence="10">
    <location>
        <position position="247"/>
    </location>
    <ligand>
        <name>Zn(2+)</name>
        <dbReference type="ChEBI" id="CHEBI:29105"/>
    </ligand>
</feature>
<evidence type="ECO:0000256" key="8">
    <source>
        <dbReference type="ARBA" id="ARBA00022884"/>
    </source>
</evidence>
<dbReference type="Gene3D" id="2.40.50.140">
    <property type="entry name" value="Nucleic acid-binding proteins"/>
    <property type="match status" value="1"/>
</dbReference>
<name>A0A9D1NTV5_9FIRM</name>
<dbReference type="EMBL" id="DVON01000158">
    <property type="protein sequence ID" value="HIV12889.1"/>
    <property type="molecule type" value="Genomic_DNA"/>
</dbReference>
<dbReference type="PROSITE" id="PS50936">
    <property type="entry name" value="ENGC_GTPASE"/>
    <property type="match status" value="1"/>
</dbReference>
<keyword evidence="8 10" id="KW-0694">RNA-binding</keyword>
<evidence type="ECO:0000256" key="3">
    <source>
        <dbReference type="ARBA" id="ARBA00022723"/>
    </source>
</evidence>
<gene>
    <name evidence="10 13" type="primary">rsgA</name>
    <name evidence="13" type="ORF">IAA63_07095</name>
</gene>
<dbReference type="CDD" id="cd04466">
    <property type="entry name" value="S1_YloQ_GTPase"/>
    <property type="match status" value="1"/>
</dbReference>
<dbReference type="SUPFAM" id="SSF52540">
    <property type="entry name" value="P-loop containing nucleoside triphosphate hydrolases"/>
    <property type="match status" value="1"/>
</dbReference>
<keyword evidence="9 10" id="KW-0342">GTP-binding</keyword>
<dbReference type="GO" id="GO:0003924">
    <property type="term" value="F:GTPase activity"/>
    <property type="evidence" value="ECO:0007669"/>
    <property type="project" value="UniProtKB-UniRule"/>
</dbReference>
<dbReference type="InterPro" id="IPR030378">
    <property type="entry name" value="G_CP_dom"/>
</dbReference>
<dbReference type="PROSITE" id="PS51721">
    <property type="entry name" value="G_CP"/>
    <property type="match status" value="1"/>
</dbReference>
<evidence type="ECO:0000256" key="4">
    <source>
        <dbReference type="ARBA" id="ARBA00022730"/>
    </source>
</evidence>
<proteinExistence type="inferred from homology"/>
<evidence type="ECO:0000256" key="5">
    <source>
        <dbReference type="ARBA" id="ARBA00022741"/>
    </source>
</evidence>
<comment type="caution">
    <text evidence="13">The sequence shown here is derived from an EMBL/GenBank/DDBJ whole genome shotgun (WGS) entry which is preliminary data.</text>
</comment>
<evidence type="ECO:0000313" key="13">
    <source>
        <dbReference type="EMBL" id="HIV12889.1"/>
    </source>
</evidence>
<dbReference type="EC" id="3.6.1.-" evidence="10"/>
<dbReference type="Pfam" id="PF03193">
    <property type="entry name" value="RsgA_GTPase"/>
    <property type="match status" value="1"/>
</dbReference>
<keyword evidence="6 10" id="KW-0378">Hydrolase</keyword>
<comment type="cofactor">
    <cofactor evidence="10">
        <name>Zn(2+)</name>
        <dbReference type="ChEBI" id="CHEBI:29105"/>
    </cofactor>
    <text evidence="10">Binds 1 zinc ion per subunit.</text>
</comment>
<dbReference type="InterPro" id="IPR010914">
    <property type="entry name" value="RsgA_GTPase_dom"/>
</dbReference>
<dbReference type="GO" id="GO:0005737">
    <property type="term" value="C:cytoplasm"/>
    <property type="evidence" value="ECO:0007669"/>
    <property type="project" value="UniProtKB-SubCell"/>
</dbReference>
<evidence type="ECO:0000256" key="7">
    <source>
        <dbReference type="ARBA" id="ARBA00022833"/>
    </source>
</evidence>
<feature type="domain" description="CP-type G" evidence="12">
    <location>
        <begin position="65"/>
        <end position="223"/>
    </location>
</feature>
<evidence type="ECO:0000256" key="6">
    <source>
        <dbReference type="ARBA" id="ARBA00022801"/>
    </source>
</evidence>
<feature type="domain" description="EngC GTPase" evidence="11">
    <location>
        <begin position="74"/>
        <end position="221"/>
    </location>
</feature>
<dbReference type="SUPFAM" id="SSF50249">
    <property type="entry name" value="Nucleic acid-binding proteins"/>
    <property type="match status" value="1"/>
</dbReference>
<dbReference type="PANTHER" id="PTHR32120">
    <property type="entry name" value="SMALL RIBOSOMAL SUBUNIT BIOGENESIS GTPASE RSGA"/>
    <property type="match status" value="1"/>
</dbReference>
<dbReference type="NCBIfam" id="TIGR00157">
    <property type="entry name" value="ribosome small subunit-dependent GTPase A"/>
    <property type="match status" value="1"/>
</dbReference>
<dbReference type="Proteomes" id="UP000886723">
    <property type="component" value="Unassembled WGS sequence"/>
</dbReference>
<dbReference type="InterPro" id="IPR012340">
    <property type="entry name" value="NA-bd_OB-fold"/>
</dbReference>
<dbReference type="Gene3D" id="3.40.50.300">
    <property type="entry name" value="P-loop containing nucleotide triphosphate hydrolases"/>
    <property type="match status" value="1"/>
</dbReference>
<evidence type="ECO:0000259" key="12">
    <source>
        <dbReference type="PROSITE" id="PS51721"/>
    </source>
</evidence>
<dbReference type="PANTHER" id="PTHR32120:SF11">
    <property type="entry name" value="SMALL RIBOSOMAL SUBUNIT BIOGENESIS GTPASE RSGA 1, MITOCHONDRIAL-RELATED"/>
    <property type="match status" value="1"/>
</dbReference>
<dbReference type="AlphaFoldDB" id="A0A9D1NTV5"/>
<evidence type="ECO:0000313" key="14">
    <source>
        <dbReference type="Proteomes" id="UP000886723"/>
    </source>
</evidence>
<comment type="subunit">
    <text evidence="10">Monomer. Associates with 30S ribosomal subunit, binds 16S rRNA.</text>
</comment>
<dbReference type="InterPro" id="IPR027417">
    <property type="entry name" value="P-loop_NTPase"/>
</dbReference>
<dbReference type="CDD" id="cd01854">
    <property type="entry name" value="YjeQ_EngC"/>
    <property type="match status" value="1"/>
</dbReference>
<dbReference type="GO" id="GO:0005525">
    <property type="term" value="F:GTP binding"/>
    <property type="evidence" value="ECO:0007669"/>
    <property type="project" value="UniProtKB-UniRule"/>
</dbReference>
<keyword evidence="5 10" id="KW-0547">Nucleotide-binding</keyword>
<protein>
    <recommendedName>
        <fullName evidence="10">Small ribosomal subunit biogenesis GTPase RsgA</fullName>
        <ecNumber evidence="10">3.6.1.-</ecNumber>
    </recommendedName>
</protein>
<reference evidence="13" key="2">
    <citation type="journal article" date="2021" name="PeerJ">
        <title>Extensive microbial diversity within the chicken gut microbiome revealed by metagenomics and culture.</title>
        <authorList>
            <person name="Gilroy R."/>
            <person name="Ravi A."/>
            <person name="Getino M."/>
            <person name="Pursley I."/>
            <person name="Horton D.L."/>
            <person name="Alikhan N.F."/>
            <person name="Baker D."/>
            <person name="Gharbi K."/>
            <person name="Hall N."/>
            <person name="Watson M."/>
            <person name="Adriaenssens E.M."/>
            <person name="Foster-Nyarko E."/>
            <person name="Jarju S."/>
            <person name="Secka A."/>
            <person name="Antonio M."/>
            <person name="Oren A."/>
            <person name="Chaudhuri R.R."/>
            <person name="La Ragione R."/>
            <person name="Hildebrand F."/>
            <person name="Pallen M.J."/>
        </authorList>
    </citation>
    <scope>NUCLEOTIDE SEQUENCE</scope>
    <source>
        <strain evidence="13">ChiBcec2-4451</strain>
    </source>
</reference>
<dbReference type="InterPro" id="IPR031944">
    <property type="entry name" value="RsgA_N"/>
</dbReference>
<dbReference type="GO" id="GO:0019843">
    <property type="term" value="F:rRNA binding"/>
    <property type="evidence" value="ECO:0007669"/>
    <property type="project" value="UniProtKB-KW"/>
</dbReference>
<evidence type="ECO:0000256" key="2">
    <source>
        <dbReference type="ARBA" id="ARBA00022517"/>
    </source>
</evidence>
<feature type="binding site" evidence="10">
    <location>
        <position position="254"/>
    </location>
    <ligand>
        <name>Zn(2+)</name>
        <dbReference type="ChEBI" id="CHEBI:29105"/>
    </ligand>
</feature>
<organism evidence="13 14">
    <name type="scientific">Candidatus Pullilachnospira stercoravium</name>
    <dbReference type="NCBI Taxonomy" id="2840913"/>
    <lineage>
        <taxon>Bacteria</taxon>
        <taxon>Bacillati</taxon>
        <taxon>Bacillota</taxon>
        <taxon>Clostridia</taxon>
        <taxon>Lachnospirales</taxon>
        <taxon>Lachnospiraceae</taxon>
        <taxon>Lachnospiraceae incertae sedis</taxon>
        <taxon>Candidatus Pullilachnospira</taxon>
    </lineage>
</organism>
<keyword evidence="1 10" id="KW-0963">Cytoplasm</keyword>
<comment type="similarity">
    <text evidence="10">Belongs to the TRAFAC class YlqF/YawG GTPase family. RsgA subfamily.</text>
</comment>
<keyword evidence="3 10" id="KW-0479">Metal-binding</keyword>
<evidence type="ECO:0000256" key="10">
    <source>
        <dbReference type="HAMAP-Rule" id="MF_01820"/>
    </source>
</evidence>
<evidence type="ECO:0000256" key="9">
    <source>
        <dbReference type="ARBA" id="ARBA00023134"/>
    </source>
</evidence>
<dbReference type="GO" id="GO:0042274">
    <property type="term" value="P:ribosomal small subunit biogenesis"/>
    <property type="evidence" value="ECO:0007669"/>
    <property type="project" value="UniProtKB-UniRule"/>
</dbReference>
<comment type="function">
    <text evidence="10">One of several proteins that assist in the late maturation steps of the functional core of the 30S ribosomal subunit. Helps release RbfA from mature subunits. May play a role in the assembly of ribosomal proteins into the subunit. Circularly permuted GTPase that catalyzes slow GTP hydrolysis, GTPase activity is stimulated by the 30S ribosomal subunit.</text>
</comment>
<keyword evidence="2 10" id="KW-0690">Ribosome biogenesis</keyword>
<evidence type="ECO:0000256" key="1">
    <source>
        <dbReference type="ARBA" id="ARBA00022490"/>
    </source>
</evidence>
<comment type="subcellular location">
    <subcellularLocation>
        <location evidence="10">Cytoplasm</location>
    </subcellularLocation>
</comment>
<sequence>MQGKIIKGIAGFYYVDVAESGIYECRARGIFRKEKQKPLVGDNVEIQVLDEKEREGNLVKIFPRTSQLIRPAAANVDQALVIFAVRQPDPNLDLLDRFLVAMEQQRVPAVICFNKSDLEEEGQAKRLRRIYEGCGYRVLAVSAKEEQGIGQIREILEGKTTVVAGPSGVGKSSITNLLQQEVSMETGEISRKLGRGKHTTRHAQLIRIGSHTYLMDTPGFSSLTVGGMEKEELRQYFPEFLPYEGSCRFQGCVHIHEPGCAVKAALEDGKVDAGRYASYVSFFEELKEKEKRRY</sequence>
<keyword evidence="4 10" id="KW-0699">rRNA-binding</keyword>